<comment type="caution">
    <text evidence="4">The sequence shown here is derived from an EMBL/GenBank/DDBJ whole genome shotgun (WGS) entry which is preliminary data.</text>
</comment>
<name>A0ABP4NSN4_9ACTN</name>
<dbReference type="Gene3D" id="1.10.1660.10">
    <property type="match status" value="2"/>
</dbReference>
<sequence>MGLRPVDLARRAGVSTQLVRNYEAAGILPPAPRSDTGYRQYGPEHLSALLTYRALAPGFGAEISTDIMRAVHNGDEALAYRLVDAAHAALHEQRLATDAANDALAALAAEYVDDQPITGPSLLVGELAHRLGVRTSALRVWEAAGLLAPSREPGTKYRRYGPEAVRDARIIYMLRQGHYYFEQIKPVLDGLRRAGSTDALRTAIAERRAAHDRQTKAMLYGAALLHQLINETAPQTNEPAQLKEQAPPGASVPSAPVP</sequence>
<proteinExistence type="predicted"/>
<evidence type="ECO:0000256" key="1">
    <source>
        <dbReference type="ARBA" id="ARBA00023125"/>
    </source>
</evidence>
<accession>A0ABP4NSN4</accession>
<reference evidence="5" key="1">
    <citation type="journal article" date="2019" name="Int. J. Syst. Evol. Microbiol.">
        <title>The Global Catalogue of Microorganisms (GCM) 10K type strain sequencing project: providing services to taxonomists for standard genome sequencing and annotation.</title>
        <authorList>
            <consortium name="The Broad Institute Genomics Platform"/>
            <consortium name="The Broad Institute Genome Sequencing Center for Infectious Disease"/>
            <person name="Wu L."/>
            <person name="Ma J."/>
        </authorList>
    </citation>
    <scope>NUCLEOTIDE SEQUENCE [LARGE SCALE GENOMIC DNA]</scope>
    <source>
        <strain evidence="5">JCM 15572</strain>
    </source>
</reference>
<keyword evidence="5" id="KW-1185">Reference proteome</keyword>
<keyword evidence="1" id="KW-0238">DNA-binding</keyword>
<feature type="domain" description="HTH merR-type" evidence="3">
    <location>
        <begin position="1"/>
        <end position="50"/>
    </location>
</feature>
<dbReference type="Pfam" id="PF00376">
    <property type="entry name" value="MerR"/>
    <property type="match status" value="1"/>
</dbReference>
<gene>
    <name evidence="4" type="ORF">GCM10009804_24560</name>
</gene>
<evidence type="ECO:0000313" key="5">
    <source>
        <dbReference type="Proteomes" id="UP001501705"/>
    </source>
</evidence>
<dbReference type="CDD" id="cd04773">
    <property type="entry name" value="HTH_TioE_rpt2"/>
    <property type="match status" value="1"/>
</dbReference>
<dbReference type="Proteomes" id="UP001501705">
    <property type="component" value="Unassembled WGS sequence"/>
</dbReference>
<feature type="region of interest" description="Disordered" evidence="2">
    <location>
        <begin position="233"/>
        <end position="258"/>
    </location>
</feature>
<dbReference type="PROSITE" id="PS50937">
    <property type="entry name" value="HTH_MERR_2"/>
    <property type="match status" value="2"/>
</dbReference>
<feature type="domain" description="HTH merR-type" evidence="3">
    <location>
        <begin position="121"/>
        <end position="190"/>
    </location>
</feature>
<protein>
    <submittedName>
        <fullName evidence="4">MerR family transcriptional regulator</fullName>
    </submittedName>
</protein>
<dbReference type="PANTHER" id="PTHR30204:SF93">
    <property type="entry name" value="HTH MERR-TYPE DOMAIN-CONTAINING PROTEIN"/>
    <property type="match status" value="1"/>
</dbReference>
<dbReference type="EMBL" id="BAAAPH010000006">
    <property type="protein sequence ID" value="GAA1567014.1"/>
    <property type="molecule type" value="Genomic_DNA"/>
</dbReference>
<dbReference type="InterPro" id="IPR009061">
    <property type="entry name" value="DNA-bd_dom_put_sf"/>
</dbReference>
<dbReference type="InterPro" id="IPR000551">
    <property type="entry name" value="MerR-type_HTH_dom"/>
</dbReference>
<dbReference type="SUPFAM" id="SSF46955">
    <property type="entry name" value="Putative DNA-binding domain"/>
    <property type="match status" value="2"/>
</dbReference>
<evidence type="ECO:0000256" key="2">
    <source>
        <dbReference type="SAM" id="MobiDB-lite"/>
    </source>
</evidence>
<dbReference type="InterPro" id="IPR047057">
    <property type="entry name" value="MerR_fam"/>
</dbReference>
<dbReference type="RefSeq" id="WP_344233558.1">
    <property type="nucleotide sequence ID" value="NZ_BAAAPH010000006.1"/>
</dbReference>
<evidence type="ECO:0000313" key="4">
    <source>
        <dbReference type="EMBL" id="GAA1567014.1"/>
    </source>
</evidence>
<feature type="compositionally biased region" description="Low complexity" evidence="2">
    <location>
        <begin position="246"/>
        <end position="258"/>
    </location>
</feature>
<dbReference type="Pfam" id="PF13411">
    <property type="entry name" value="MerR_1"/>
    <property type="match status" value="1"/>
</dbReference>
<dbReference type="PANTHER" id="PTHR30204">
    <property type="entry name" value="REDOX-CYCLING DRUG-SENSING TRANSCRIPTIONAL ACTIVATOR SOXR"/>
    <property type="match status" value="1"/>
</dbReference>
<evidence type="ECO:0000259" key="3">
    <source>
        <dbReference type="PROSITE" id="PS50937"/>
    </source>
</evidence>
<organism evidence="4 5">
    <name type="scientific">Kribbella hippodromi</name>
    <dbReference type="NCBI Taxonomy" id="434347"/>
    <lineage>
        <taxon>Bacteria</taxon>
        <taxon>Bacillati</taxon>
        <taxon>Actinomycetota</taxon>
        <taxon>Actinomycetes</taxon>
        <taxon>Propionibacteriales</taxon>
        <taxon>Kribbellaceae</taxon>
        <taxon>Kribbella</taxon>
    </lineage>
</organism>
<dbReference type="SMART" id="SM00422">
    <property type="entry name" value="HTH_MERR"/>
    <property type="match status" value="2"/>
</dbReference>